<dbReference type="Proteomes" id="UP000266239">
    <property type="component" value="Unassembled WGS sequence"/>
</dbReference>
<name>A0A397ABU2_APHAT</name>
<accession>A0A397ABU2</accession>
<dbReference type="EC" id="3.4.16.-" evidence="2"/>
<evidence type="ECO:0000313" key="3">
    <source>
        <dbReference type="EMBL" id="RHY03137.1"/>
    </source>
</evidence>
<dbReference type="Pfam" id="PF00450">
    <property type="entry name" value="Peptidase_S10"/>
    <property type="match status" value="1"/>
</dbReference>
<dbReference type="EMBL" id="QUTA01008613">
    <property type="protein sequence ID" value="RHY03137.1"/>
    <property type="molecule type" value="Genomic_DNA"/>
</dbReference>
<evidence type="ECO:0000313" key="4">
    <source>
        <dbReference type="Proteomes" id="UP000266239"/>
    </source>
</evidence>
<evidence type="ECO:0000256" key="1">
    <source>
        <dbReference type="ARBA" id="ARBA00009431"/>
    </source>
</evidence>
<dbReference type="VEuPathDB" id="FungiDB:H257_02534"/>
<keyword evidence="2" id="KW-0645">Protease</keyword>
<gene>
    <name evidence="3" type="ORF">DYB25_000992</name>
</gene>
<keyword evidence="2" id="KW-0121">Carboxypeptidase</keyword>
<dbReference type="InterPro" id="IPR033124">
    <property type="entry name" value="Ser_caboxypep_his_AS"/>
</dbReference>
<dbReference type="InterPro" id="IPR001563">
    <property type="entry name" value="Peptidase_S10"/>
</dbReference>
<dbReference type="InterPro" id="IPR029058">
    <property type="entry name" value="AB_hydrolase_fold"/>
</dbReference>
<dbReference type="PANTHER" id="PTHR11802">
    <property type="entry name" value="SERINE PROTEASE FAMILY S10 SERINE CARBOXYPEPTIDASE"/>
    <property type="match status" value="1"/>
</dbReference>
<dbReference type="AlphaFoldDB" id="A0A397ABU2"/>
<dbReference type="Gene3D" id="3.40.50.1820">
    <property type="entry name" value="alpha/beta hydrolase"/>
    <property type="match status" value="1"/>
</dbReference>
<dbReference type="InterPro" id="IPR018202">
    <property type="entry name" value="Ser_caboxypep_ser_AS"/>
</dbReference>
<keyword evidence="2" id="KW-0378">Hydrolase</keyword>
<reference evidence="3 4" key="1">
    <citation type="submission" date="2018-08" db="EMBL/GenBank/DDBJ databases">
        <title>Aphanomyces genome sequencing and annotation.</title>
        <authorList>
            <person name="Minardi D."/>
            <person name="Oidtmann B."/>
            <person name="Van Der Giezen M."/>
            <person name="Studholme D.J."/>
        </authorList>
    </citation>
    <scope>NUCLEOTIDE SEQUENCE [LARGE SCALE GENOMIC DNA]</scope>
    <source>
        <strain evidence="3 4">Yx</strain>
    </source>
</reference>
<comment type="caution">
    <text evidence="3">The sequence shown here is derived from an EMBL/GenBank/DDBJ whole genome shotgun (WGS) entry which is preliminary data.</text>
</comment>
<dbReference type="PRINTS" id="PR00724">
    <property type="entry name" value="CRBOXYPTASEC"/>
</dbReference>
<sequence length="563" mass="61692">MALLRAVDEWLVQTTAGLSWILVGDDVGEWVEGCARMELPCPAYFYTWHHHVKGDVETFLVSLANGSQVAPTSSVAVDVDVTLVHQQWAVLCPSQPPQTKLESVTSLDARNFLELLPAMKSPATRTQHELMKVVALKDWTMRHLLAGYLARGDITNGTTLDMTLAMLHDGELGCFEGTSTHTPVIVWLNGGPGASSMTGLLTEMGPYRINSDGSLSRHPHSWTALGHMLFFDQPVGTGYTSAKNESGYVNSQLEMAEQLHVALTAFFTLHPEYASNPVVVAGESYAGKYVPHIAHYIHDKNNQLDKSSVINLWGIAIGNGEMKPLLQTLSVPDYALALGLIDQEQFIQHRQSLDTCASLVQDGKLVEAFGVCQRTEDEIYRQAGNPFIYDIRQQGNAFSALTKTLSTYFNLPETREALNIPPHTLWTSIDGSAYGDDPAAPSIARHLLNDEMVDVPDAILETLMNHYHVLFYAGNMDGSSCNHLGVSRVVDQLHWDGADEYHTASRRPWTVDSVGGVGGLAKQSGNVAVVVITNSGHLVPTDQPEASLDMMRRFLTQGSFHEG</sequence>
<dbReference type="PROSITE" id="PS00131">
    <property type="entry name" value="CARBOXYPEPT_SER_SER"/>
    <property type="match status" value="1"/>
</dbReference>
<dbReference type="GO" id="GO:0006508">
    <property type="term" value="P:proteolysis"/>
    <property type="evidence" value="ECO:0007669"/>
    <property type="project" value="UniProtKB-KW"/>
</dbReference>
<protein>
    <recommendedName>
        <fullName evidence="2">Carboxypeptidase</fullName>
        <ecNumber evidence="2">3.4.16.-</ecNumber>
    </recommendedName>
</protein>
<dbReference type="SUPFAM" id="SSF53474">
    <property type="entry name" value="alpha/beta-Hydrolases"/>
    <property type="match status" value="1"/>
</dbReference>
<evidence type="ECO:0000256" key="2">
    <source>
        <dbReference type="RuleBase" id="RU361156"/>
    </source>
</evidence>
<organism evidence="3 4">
    <name type="scientific">Aphanomyces astaci</name>
    <name type="common">Crayfish plague agent</name>
    <dbReference type="NCBI Taxonomy" id="112090"/>
    <lineage>
        <taxon>Eukaryota</taxon>
        <taxon>Sar</taxon>
        <taxon>Stramenopiles</taxon>
        <taxon>Oomycota</taxon>
        <taxon>Saprolegniomycetes</taxon>
        <taxon>Saprolegniales</taxon>
        <taxon>Verrucalvaceae</taxon>
        <taxon>Aphanomyces</taxon>
    </lineage>
</organism>
<dbReference type="PROSITE" id="PS00560">
    <property type="entry name" value="CARBOXYPEPT_SER_HIS"/>
    <property type="match status" value="1"/>
</dbReference>
<dbReference type="PANTHER" id="PTHR11802:SF449">
    <property type="entry name" value="CARBOXYPEPTIDASE"/>
    <property type="match status" value="1"/>
</dbReference>
<dbReference type="GO" id="GO:0004185">
    <property type="term" value="F:serine-type carboxypeptidase activity"/>
    <property type="evidence" value="ECO:0007669"/>
    <property type="project" value="UniProtKB-UniRule"/>
</dbReference>
<comment type="similarity">
    <text evidence="1 2">Belongs to the peptidase S10 family.</text>
</comment>
<proteinExistence type="inferred from homology"/>